<protein>
    <submittedName>
        <fullName evidence="2">Uncharacterized protein</fullName>
    </submittedName>
</protein>
<sequence length="267" mass="29806">MGVHGRRQLRAALSILLRPFLLALALTIFVRLFLSPSSSSSSSKRQPPPPPLTKALVIASTSDQPRSETSWIDEEVPEDWQVYNYVTDRPASPGLAVPANKGNEAMAYLTYIVDHYDALPDVVFFHHAHRRGWHQELDSPDEVRRLRAGYVARAGFASARCLPGCENVIPLAGYSVDPAALPQHGRNVQLATLLDEFLDAAAGERVPRRLAAPCCAQFAASRAAIRRRGVEWWARLRRWLAETPLDSMTSGRLMEHTWHVWLGQEAQ</sequence>
<proteinExistence type="predicted"/>
<evidence type="ECO:0000313" key="2">
    <source>
        <dbReference type="EMBL" id="TPX14707.1"/>
    </source>
</evidence>
<dbReference type="GeneID" id="41972549"/>
<keyword evidence="1" id="KW-0812">Transmembrane</keyword>
<keyword evidence="3" id="KW-1185">Reference proteome</keyword>
<keyword evidence="1" id="KW-0472">Membrane</keyword>
<dbReference type="PANTHER" id="PTHR37490:SF3">
    <property type="entry name" value="DUF3431 DOMAIN CONTAINING PROTEIN"/>
    <property type="match status" value="1"/>
</dbReference>
<dbReference type="Proteomes" id="UP000319257">
    <property type="component" value="Unassembled WGS sequence"/>
</dbReference>
<gene>
    <name evidence="2" type="ORF">E0L32_005102</name>
</gene>
<dbReference type="PANTHER" id="PTHR37490">
    <property type="entry name" value="EXPRESSED PROTEIN"/>
    <property type="match status" value="1"/>
</dbReference>
<dbReference type="EMBL" id="SKBQ01000026">
    <property type="protein sequence ID" value="TPX14707.1"/>
    <property type="molecule type" value="Genomic_DNA"/>
</dbReference>
<dbReference type="AlphaFoldDB" id="A0A507B4N7"/>
<name>A0A507B4N7_9PEZI</name>
<accession>A0A507B4N7</accession>
<dbReference type="Pfam" id="PF11913">
    <property type="entry name" value="DUF3431"/>
    <property type="match status" value="1"/>
</dbReference>
<dbReference type="InterPro" id="IPR021838">
    <property type="entry name" value="DUF3431"/>
</dbReference>
<dbReference type="InParanoid" id="A0A507B4N7"/>
<organism evidence="2 3">
    <name type="scientific">Thyridium curvatum</name>
    <dbReference type="NCBI Taxonomy" id="1093900"/>
    <lineage>
        <taxon>Eukaryota</taxon>
        <taxon>Fungi</taxon>
        <taxon>Dikarya</taxon>
        <taxon>Ascomycota</taxon>
        <taxon>Pezizomycotina</taxon>
        <taxon>Sordariomycetes</taxon>
        <taxon>Sordariomycetidae</taxon>
        <taxon>Thyridiales</taxon>
        <taxon>Thyridiaceae</taxon>
        <taxon>Thyridium</taxon>
    </lineage>
</organism>
<comment type="caution">
    <text evidence="2">The sequence shown here is derived from an EMBL/GenBank/DDBJ whole genome shotgun (WGS) entry which is preliminary data.</text>
</comment>
<dbReference type="OrthoDB" id="426718at2759"/>
<evidence type="ECO:0000313" key="3">
    <source>
        <dbReference type="Proteomes" id="UP000319257"/>
    </source>
</evidence>
<evidence type="ECO:0000256" key="1">
    <source>
        <dbReference type="SAM" id="Phobius"/>
    </source>
</evidence>
<dbReference type="RefSeq" id="XP_030996418.1">
    <property type="nucleotide sequence ID" value="XM_031139587.1"/>
</dbReference>
<feature type="transmembrane region" description="Helical" evidence="1">
    <location>
        <begin position="12"/>
        <end position="34"/>
    </location>
</feature>
<reference evidence="2 3" key="1">
    <citation type="submission" date="2019-06" db="EMBL/GenBank/DDBJ databases">
        <title>Draft genome sequence of the filamentous fungus Phialemoniopsis curvata isolated from diesel fuel.</title>
        <authorList>
            <person name="Varaljay V.A."/>
            <person name="Lyon W.J."/>
            <person name="Crouch A.L."/>
            <person name="Drake C.E."/>
            <person name="Hollomon J.M."/>
            <person name="Nadeau L.J."/>
            <person name="Nunn H.S."/>
            <person name="Stevenson B.S."/>
            <person name="Bojanowski C.L."/>
            <person name="Crookes-Goodson W.J."/>
        </authorList>
    </citation>
    <scope>NUCLEOTIDE SEQUENCE [LARGE SCALE GENOMIC DNA]</scope>
    <source>
        <strain evidence="2 3">D216</strain>
    </source>
</reference>
<keyword evidence="1" id="KW-1133">Transmembrane helix</keyword>